<proteinExistence type="predicted"/>
<dbReference type="Pfam" id="PF03544">
    <property type="entry name" value="TonB_C"/>
    <property type="match status" value="1"/>
</dbReference>
<dbReference type="RefSeq" id="WP_285235027.1">
    <property type="nucleotide sequence ID" value="NZ_CP116346.1"/>
</dbReference>
<dbReference type="Proteomes" id="UP001177769">
    <property type="component" value="Chromosome"/>
</dbReference>
<feature type="signal peptide" evidence="1">
    <location>
        <begin position="1"/>
        <end position="23"/>
    </location>
</feature>
<feature type="chain" id="PRO_5041708085" evidence="1">
    <location>
        <begin position="24"/>
        <end position="148"/>
    </location>
</feature>
<gene>
    <name evidence="3" type="ORF">PFX98_09860</name>
</gene>
<dbReference type="KEGG" id="pais:PFX98_09860"/>
<accession>A0AA95NIK2</accession>
<evidence type="ECO:0000313" key="4">
    <source>
        <dbReference type="Proteomes" id="UP001177769"/>
    </source>
</evidence>
<reference evidence="3" key="1">
    <citation type="submission" date="2023-01" db="EMBL/GenBank/DDBJ databases">
        <title>Whole genome sequence of Paucibacter sp. S2-9 isolated from pond sediment.</title>
        <authorList>
            <person name="Jung J.Y."/>
        </authorList>
    </citation>
    <scope>NUCLEOTIDE SEQUENCE</scope>
    <source>
        <strain evidence="3">S2-9</strain>
    </source>
</reference>
<evidence type="ECO:0000313" key="3">
    <source>
        <dbReference type="EMBL" id="WIT13907.1"/>
    </source>
</evidence>
<dbReference type="InterPro" id="IPR037682">
    <property type="entry name" value="TonB_C"/>
</dbReference>
<evidence type="ECO:0000256" key="1">
    <source>
        <dbReference type="SAM" id="SignalP"/>
    </source>
</evidence>
<protein>
    <submittedName>
        <fullName evidence="3">Energy transducer TonB</fullName>
    </submittedName>
</protein>
<dbReference type="GO" id="GO:0055085">
    <property type="term" value="P:transmembrane transport"/>
    <property type="evidence" value="ECO:0007669"/>
    <property type="project" value="InterPro"/>
</dbReference>
<feature type="domain" description="TonB C-terminal" evidence="2">
    <location>
        <begin position="78"/>
        <end position="141"/>
    </location>
</feature>
<evidence type="ECO:0000259" key="2">
    <source>
        <dbReference type="Pfam" id="PF03544"/>
    </source>
</evidence>
<keyword evidence="4" id="KW-1185">Reference proteome</keyword>
<keyword evidence="1" id="KW-0732">Signal</keyword>
<dbReference type="SUPFAM" id="SSF74653">
    <property type="entry name" value="TolA/TonB C-terminal domain"/>
    <property type="match status" value="1"/>
</dbReference>
<dbReference type="AlphaFoldDB" id="A0AA95NIK2"/>
<dbReference type="EMBL" id="CP116346">
    <property type="protein sequence ID" value="WIT13907.1"/>
    <property type="molecule type" value="Genomic_DNA"/>
</dbReference>
<name>A0AA95NIK2_9BURK</name>
<organism evidence="3 4">
    <name type="scientific">Paucibacter sediminis</name>
    <dbReference type="NCBI Taxonomy" id="3019553"/>
    <lineage>
        <taxon>Bacteria</taxon>
        <taxon>Pseudomonadati</taxon>
        <taxon>Pseudomonadota</taxon>
        <taxon>Betaproteobacteria</taxon>
        <taxon>Burkholderiales</taxon>
        <taxon>Sphaerotilaceae</taxon>
        <taxon>Roseateles</taxon>
    </lineage>
</organism>
<dbReference type="Gene3D" id="3.30.1150.10">
    <property type="match status" value="1"/>
</dbReference>
<sequence length="148" mass="15817">MTAMTLKTLVALCLGGASLCCSAQSDATKLPANKAWAELSPAQQAQFRNAYTGLPDGDEPPYPREGMQALTDPVRFAANQLRVEGSLTLHLEINAEGEVRRVAVYKSPDAELSKAAASIAVQTAFKPARCAGKPCAMAFPWRVELPKL</sequence>